<reference evidence="3 5" key="2">
    <citation type="submission" date="2017-09" db="EMBL/GenBank/DDBJ databases">
        <title>Bacterial strain isolated from the female urinary microbiota.</title>
        <authorList>
            <person name="Thomas-White K."/>
            <person name="Kumar N."/>
            <person name="Forster S."/>
            <person name="Putonti C."/>
            <person name="Lawley T."/>
            <person name="Wolfe A.J."/>
        </authorList>
    </citation>
    <scope>NUCLEOTIDE SEQUENCE [LARGE SCALE GENOMIC DNA]</scope>
    <source>
        <strain evidence="3 5">UMB0744</strain>
    </source>
</reference>
<feature type="compositionally biased region" description="Acidic residues" evidence="1">
    <location>
        <begin position="121"/>
        <end position="141"/>
    </location>
</feature>
<feature type="region of interest" description="Disordered" evidence="1">
    <location>
        <begin position="72"/>
        <end position="147"/>
    </location>
</feature>
<dbReference type="Proteomes" id="UP000243201">
    <property type="component" value="Unassembled WGS sequence"/>
</dbReference>
<dbReference type="Proteomes" id="UP000070572">
    <property type="component" value="Unassembled WGS sequence"/>
</dbReference>
<dbReference type="RefSeq" id="WP_060920285.1">
    <property type="nucleotide sequence ID" value="NZ_JAHAIW010000001.1"/>
</dbReference>
<evidence type="ECO:0000313" key="5">
    <source>
        <dbReference type="Proteomes" id="UP000243201"/>
    </source>
</evidence>
<evidence type="ECO:0000256" key="1">
    <source>
        <dbReference type="SAM" id="MobiDB-lite"/>
    </source>
</evidence>
<sequence>MTYREQPVPSDHELEALLADTRALLAEKARWENDQINRDLDVLLHRVRGAKRVSYSQVLRQRGQRWQQNLENTAALSEHEKSPHLDSGPASWIDKDEDPDKLANQLARSEAAIREQSLAGENEDLDSPEDILESVDGEILPDSDNNF</sequence>
<name>A0AB34WZT1_9ACTO</name>
<reference evidence="2 4" key="1">
    <citation type="submission" date="2016-01" db="EMBL/GenBank/DDBJ databases">
        <authorList>
            <person name="Mitreva M."/>
            <person name="Pepin K.H."/>
            <person name="Mihindukulasuriya K.A."/>
            <person name="Fulton R."/>
            <person name="Fronick C."/>
            <person name="O'Laughlin M."/>
            <person name="Miner T."/>
            <person name="Herter B."/>
            <person name="Rosa B.A."/>
            <person name="Cordes M."/>
            <person name="Tomlinson C."/>
            <person name="Wollam A."/>
            <person name="Palsikar V.B."/>
            <person name="Mardis E.R."/>
            <person name="Wilson R.K."/>
        </authorList>
    </citation>
    <scope>NUCLEOTIDE SEQUENCE [LARGE SCALE GENOMIC DNA]</scope>
    <source>
        <strain evidence="2 4">DNF00696</strain>
    </source>
</reference>
<evidence type="ECO:0000313" key="2">
    <source>
        <dbReference type="EMBL" id="KXB80961.1"/>
    </source>
</evidence>
<evidence type="ECO:0000313" key="3">
    <source>
        <dbReference type="EMBL" id="PMB90223.1"/>
    </source>
</evidence>
<protein>
    <submittedName>
        <fullName evidence="2">Uncharacterized protein</fullName>
    </submittedName>
</protein>
<dbReference type="AlphaFoldDB" id="A0AB34WZT1"/>
<keyword evidence="5" id="KW-1185">Reference proteome</keyword>
<dbReference type="EMBL" id="PNGC01000001">
    <property type="protein sequence ID" value="PMB90223.1"/>
    <property type="molecule type" value="Genomic_DNA"/>
</dbReference>
<proteinExistence type="predicted"/>
<evidence type="ECO:0000313" key="4">
    <source>
        <dbReference type="Proteomes" id="UP000070572"/>
    </source>
</evidence>
<gene>
    <name evidence="3" type="ORF">CJ240_00255</name>
    <name evidence="2" type="ORF">HMPREF1862_00681</name>
</gene>
<comment type="caution">
    <text evidence="2">The sequence shown here is derived from an EMBL/GenBank/DDBJ whole genome shotgun (WGS) entry which is preliminary data.</text>
</comment>
<accession>A0AB34WZT1</accession>
<organism evidence="2 4">
    <name type="scientific">Varibaculum cambriense</name>
    <dbReference type="NCBI Taxonomy" id="184870"/>
    <lineage>
        <taxon>Bacteria</taxon>
        <taxon>Bacillati</taxon>
        <taxon>Actinomycetota</taxon>
        <taxon>Actinomycetes</taxon>
        <taxon>Actinomycetales</taxon>
        <taxon>Actinomycetaceae</taxon>
        <taxon>Varibaculum</taxon>
    </lineage>
</organism>
<dbReference type="EMBL" id="LSDN01000013">
    <property type="protein sequence ID" value="KXB80961.1"/>
    <property type="molecule type" value="Genomic_DNA"/>
</dbReference>